<evidence type="ECO:0000259" key="4">
    <source>
        <dbReference type="PROSITE" id="PS50042"/>
    </source>
</evidence>
<dbReference type="InterPro" id="IPR018490">
    <property type="entry name" value="cNMP-bd_dom_sf"/>
</dbReference>
<dbReference type="InterPro" id="IPR000595">
    <property type="entry name" value="cNMP-bd_dom"/>
</dbReference>
<evidence type="ECO:0000259" key="5">
    <source>
        <dbReference type="PROSITE" id="PS50109"/>
    </source>
</evidence>
<evidence type="ECO:0000256" key="1">
    <source>
        <dbReference type="ARBA" id="ARBA00000085"/>
    </source>
</evidence>
<dbReference type="Gene3D" id="1.10.287.130">
    <property type="match status" value="1"/>
</dbReference>
<feature type="domain" description="Cyclic nucleotide-binding" evidence="4">
    <location>
        <begin position="13"/>
        <end position="132"/>
    </location>
</feature>
<dbReference type="Pfam" id="PF00027">
    <property type="entry name" value="cNMP_binding"/>
    <property type="match status" value="1"/>
</dbReference>
<dbReference type="EC" id="2.7.13.3" evidence="2"/>
<dbReference type="SUPFAM" id="SSF47384">
    <property type="entry name" value="Homodimeric domain of signal transducing histidine kinase"/>
    <property type="match status" value="1"/>
</dbReference>
<keyword evidence="3" id="KW-0597">Phosphoprotein</keyword>
<dbReference type="SUPFAM" id="SSF51206">
    <property type="entry name" value="cAMP-binding domain-like"/>
    <property type="match status" value="1"/>
</dbReference>
<dbReference type="Gene3D" id="3.30.565.10">
    <property type="entry name" value="Histidine kinase-like ATPase, C-terminal domain"/>
    <property type="match status" value="1"/>
</dbReference>
<dbReference type="InterPro" id="IPR005467">
    <property type="entry name" value="His_kinase_dom"/>
</dbReference>
<dbReference type="CDD" id="cd00082">
    <property type="entry name" value="HisKA"/>
    <property type="match status" value="1"/>
</dbReference>
<dbReference type="InterPro" id="IPR014710">
    <property type="entry name" value="RmlC-like_jellyroll"/>
</dbReference>
<comment type="catalytic activity">
    <reaction evidence="1">
        <text>ATP + protein L-histidine = ADP + protein N-phospho-L-histidine.</text>
        <dbReference type="EC" id="2.7.13.3"/>
    </reaction>
</comment>
<dbReference type="InterPro" id="IPR036890">
    <property type="entry name" value="HATPase_C_sf"/>
</dbReference>
<dbReference type="GO" id="GO:0000155">
    <property type="term" value="F:phosphorelay sensor kinase activity"/>
    <property type="evidence" value="ECO:0007669"/>
    <property type="project" value="InterPro"/>
</dbReference>
<dbReference type="SMART" id="SM00100">
    <property type="entry name" value="cNMP"/>
    <property type="match status" value="1"/>
</dbReference>
<dbReference type="Proteomes" id="UP000184432">
    <property type="component" value="Unassembled WGS sequence"/>
</dbReference>
<proteinExistence type="predicted"/>
<reference evidence="7" key="1">
    <citation type="submission" date="2016-11" db="EMBL/GenBank/DDBJ databases">
        <authorList>
            <person name="Varghese N."/>
            <person name="Submissions S."/>
        </authorList>
    </citation>
    <scope>NUCLEOTIDE SEQUENCE [LARGE SCALE GENOMIC DNA]</scope>
    <source>
        <strain evidence="7">DSM 22623</strain>
    </source>
</reference>
<dbReference type="InterPro" id="IPR004358">
    <property type="entry name" value="Sig_transdc_His_kin-like_C"/>
</dbReference>
<dbReference type="InterPro" id="IPR003661">
    <property type="entry name" value="HisK_dim/P_dom"/>
</dbReference>
<dbReference type="Pfam" id="PF02518">
    <property type="entry name" value="HATPase_c"/>
    <property type="match status" value="1"/>
</dbReference>
<dbReference type="AlphaFoldDB" id="A0A1M6EMC8"/>
<dbReference type="PANTHER" id="PTHR43065">
    <property type="entry name" value="SENSOR HISTIDINE KINASE"/>
    <property type="match status" value="1"/>
</dbReference>
<evidence type="ECO:0000256" key="2">
    <source>
        <dbReference type="ARBA" id="ARBA00012438"/>
    </source>
</evidence>
<sequence length="462" mass="51775">MKPTTQQLREIPDFLNVPDQQLQWLIDKSDIETFTQGEFLFKRGDATAHLSIILEGKIVIKLEQNGNFKVVGEISKNGISGLLPFSRMSSAAGYGEVTQDAKILLLEKSFFKEMVANHYELTESLVHNMTSRVREFTKNNVQSEKMMALGKLSAGLAHELNNPASAMVSSAKALKKHLSHVPEKFKRVTSIRISGEQVDTINDILFNSITNRPENNMKLTERAEKEDELEEWLEGHGLEDAFELTETLIDFCIDIPALQKIYDTTGEENFASAVEWIENVLTTEKIVDEISEASDRIAKLVQSVKSYTHMDRAQEKVAADIHTGIDSTLVMLKHKLKKKNIEVEKHFATELPHPKIYISEINQVWTNLIDNAVDAMEPSGRLQITTNKDKSFIKIDITDNGKGIPQEHIGSIFDPFFTTKSIGEGTGIGLEVVQRIINQHNGDIKVTSQPGATTFTVCLPIN</sequence>
<feature type="domain" description="Histidine kinase" evidence="5">
    <location>
        <begin position="284"/>
        <end position="462"/>
    </location>
</feature>
<evidence type="ECO:0000313" key="6">
    <source>
        <dbReference type="EMBL" id="SHI86642.1"/>
    </source>
</evidence>
<evidence type="ECO:0000256" key="3">
    <source>
        <dbReference type="ARBA" id="ARBA00022553"/>
    </source>
</evidence>
<dbReference type="Gene3D" id="2.60.120.10">
    <property type="entry name" value="Jelly Rolls"/>
    <property type="match status" value="1"/>
</dbReference>
<accession>A0A1M6EMC8</accession>
<dbReference type="PROSITE" id="PS50109">
    <property type="entry name" value="HIS_KIN"/>
    <property type="match status" value="1"/>
</dbReference>
<dbReference type="STRING" id="570521.SAMN04488508_103481"/>
<dbReference type="EMBL" id="FQYP01000003">
    <property type="protein sequence ID" value="SHI86642.1"/>
    <property type="molecule type" value="Genomic_DNA"/>
</dbReference>
<protein>
    <recommendedName>
        <fullName evidence="2">histidine kinase</fullName>
        <ecNumber evidence="2">2.7.13.3</ecNumber>
    </recommendedName>
</protein>
<dbReference type="SMART" id="SM00387">
    <property type="entry name" value="HATPase_c"/>
    <property type="match status" value="1"/>
</dbReference>
<evidence type="ECO:0000313" key="7">
    <source>
        <dbReference type="Proteomes" id="UP000184432"/>
    </source>
</evidence>
<dbReference type="PROSITE" id="PS50042">
    <property type="entry name" value="CNMP_BINDING_3"/>
    <property type="match status" value="1"/>
</dbReference>
<dbReference type="CDD" id="cd00038">
    <property type="entry name" value="CAP_ED"/>
    <property type="match status" value="1"/>
</dbReference>
<dbReference type="InterPro" id="IPR003594">
    <property type="entry name" value="HATPase_dom"/>
</dbReference>
<dbReference type="RefSeq" id="WP_073315807.1">
    <property type="nucleotide sequence ID" value="NZ_FQYP01000003.1"/>
</dbReference>
<keyword evidence="7" id="KW-1185">Reference proteome</keyword>
<dbReference type="OrthoDB" id="9806995at2"/>
<dbReference type="SUPFAM" id="SSF55874">
    <property type="entry name" value="ATPase domain of HSP90 chaperone/DNA topoisomerase II/histidine kinase"/>
    <property type="match status" value="1"/>
</dbReference>
<name>A0A1M6EMC8_9FLAO</name>
<dbReference type="PRINTS" id="PR00344">
    <property type="entry name" value="BCTRLSENSOR"/>
</dbReference>
<organism evidence="6 7">
    <name type="scientific">Aquimarina spongiae</name>
    <dbReference type="NCBI Taxonomy" id="570521"/>
    <lineage>
        <taxon>Bacteria</taxon>
        <taxon>Pseudomonadati</taxon>
        <taxon>Bacteroidota</taxon>
        <taxon>Flavobacteriia</taxon>
        <taxon>Flavobacteriales</taxon>
        <taxon>Flavobacteriaceae</taxon>
        <taxon>Aquimarina</taxon>
    </lineage>
</organism>
<gene>
    <name evidence="6" type="ORF">SAMN04488508_103481</name>
</gene>
<dbReference type="PANTHER" id="PTHR43065:SF48">
    <property type="entry name" value="HISTIDINE KINASE"/>
    <property type="match status" value="1"/>
</dbReference>
<dbReference type="InterPro" id="IPR036097">
    <property type="entry name" value="HisK_dim/P_sf"/>
</dbReference>